<dbReference type="CDD" id="cd17652">
    <property type="entry name" value="A_NRPS_CmdD_like"/>
    <property type="match status" value="1"/>
</dbReference>
<reference evidence="10" key="1">
    <citation type="journal article" date="2019" name="Int. J. Syst. Evol. Microbiol.">
        <title>The Global Catalogue of Microorganisms (GCM) 10K type strain sequencing project: providing services to taxonomists for standard genome sequencing and annotation.</title>
        <authorList>
            <consortium name="The Broad Institute Genomics Platform"/>
            <consortium name="The Broad Institute Genome Sequencing Center for Infectious Disease"/>
            <person name="Wu L."/>
            <person name="Ma J."/>
        </authorList>
    </citation>
    <scope>NUCLEOTIDE SEQUENCE [LARGE SCALE GENOMIC DNA]</scope>
    <source>
        <strain evidence="10">CGMCC 1.13574</strain>
    </source>
</reference>
<evidence type="ECO:0000256" key="1">
    <source>
        <dbReference type="ARBA" id="ARBA00001957"/>
    </source>
</evidence>
<keyword evidence="3" id="KW-0596">Phosphopantetheine</keyword>
<feature type="domain" description="Carrier" evidence="8">
    <location>
        <begin position="3921"/>
        <end position="3996"/>
    </location>
</feature>
<dbReference type="InterPro" id="IPR036736">
    <property type="entry name" value="ACP-like_sf"/>
</dbReference>
<protein>
    <submittedName>
        <fullName evidence="9">Amino acid adenylation domain-containing protein</fullName>
    </submittedName>
</protein>
<evidence type="ECO:0000256" key="5">
    <source>
        <dbReference type="ARBA" id="ARBA00023194"/>
    </source>
</evidence>
<keyword evidence="4" id="KW-0597">Phosphoprotein</keyword>
<dbReference type="Gene3D" id="3.30.559.30">
    <property type="entry name" value="Nonribosomal peptide synthetase, condensation domain"/>
    <property type="match status" value="5"/>
</dbReference>
<evidence type="ECO:0000259" key="8">
    <source>
        <dbReference type="PROSITE" id="PS50075"/>
    </source>
</evidence>
<dbReference type="Gene3D" id="3.30.559.10">
    <property type="entry name" value="Chloramphenicol acetyltransferase-like domain"/>
    <property type="match status" value="4"/>
</dbReference>
<feature type="domain" description="Carrier" evidence="8">
    <location>
        <begin position="1804"/>
        <end position="1879"/>
    </location>
</feature>
<dbReference type="SUPFAM" id="SSF52777">
    <property type="entry name" value="CoA-dependent acyltransferases"/>
    <property type="match status" value="9"/>
</dbReference>
<dbReference type="PROSITE" id="PS00012">
    <property type="entry name" value="PHOSPHOPANTETHEINE"/>
    <property type="match status" value="4"/>
</dbReference>
<accession>A0ABW4ZS91</accession>
<name>A0ABW4ZS91_9BACL</name>
<feature type="domain" description="Carrier" evidence="8">
    <location>
        <begin position="2854"/>
        <end position="2929"/>
    </location>
</feature>
<dbReference type="Proteomes" id="UP001597343">
    <property type="component" value="Unassembled WGS sequence"/>
</dbReference>
<keyword evidence="6" id="KW-0175">Coiled coil</keyword>
<dbReference type="InterPro" id="IPR042099">
    <property type="entry name" value="ANL_N_sf"/>
</dbReference>
<dbReference type="Pfam" id="PF00501">
    <property type="entry name" value="AMP-binding"/>
    <property type="match status" value="4"/>
</dbReference>
<proteinExistence type="inferred from homology"/>
<comment type="similarity">
    <text evidence="2">Belongs to the ATP-dependent AMP-binding enzyme family.</text>
</comment>
<keyword evidence="5" id="KW-0045">Antibiotic biosynthesis</keyword>
<dbReference type="SUPFAM" id="SSF56801">
    <property type="entry name" value="Acetyl-CoA synthetase-like"/>
    <property type="match status" value="4"/>
</dbReference>
<evidence type="ECO:0000256" key="7">
    <source>
        <dbReference type="SAM" id="MobiDB-lite"/>
    </source>
</evidence>
<sequence>MKKQMLTPYIDLPVDRPMAERQKSGTSVVSETLAKTVREDLQFVSKRERIPTSVLFAAVYQMLIYRYTGRRDLTVGVNLDGKHRKLLCHLSGETTVAELFERVAHAVQDAAEQGEERLPIMFAWQQSTARDQKASSPSPELMQLTTDQQPELALLVNEREAEIELIWVYRSELFDRQTIERMSGHFQQLLANSCRQGARRMGDLPMLRAEERKQLLEVWSGMSQPYEADLAQVDHQAAHQLFEAAVAQRPEQVAVEFAGESLTYAELNDRANQTARFLQRFGVGPDVLVGICIERSLEMIVAMIGVWKAGGAYVPLDPAYPIERLRYMLDDSKAQVLLTQEHLLERLPNHANTICWERRWVDIERESEANLPVQTTGDSLAYVIYTSGSTGRPKGVMLTHRGLCNTIRTTVKSFQIGADSRVLQFASFSFDAATNEISNALAAGGTLVLARRESLLPGPELIALLRDQQITNVTLPPSVLSLLPDEFPHLHTVVSAGESCSIELAARWSRGRTFVNGYGPTEATICASTATYREGCARVTIGRPLDNVQLYVLDERMHPVPIGLPGELYIGGAGVARGYLHREQLTEERFVPDPFAKQAGRRLYRTGDLVRWRSDGNVEFLGRIDHQVKLRGFRIELGEIEQVLLLQESVREAVLIADEDEAGVQKLIAYVGVHEGAECLKASDLRQFLCEHLPEFMVPSAFVLLDRLPLTANGKVDRQALPAPSDLHLLRGADHVAPRTPLEESLVSIWQNVMKVSAVGIDDSFFDLGGHSLMAMQILARVQEQIGVDISIQQLFAFPTVAQLAGELERLQSDGKLRSAESIGKAPRAEALPVSFAQERVWFVHKINPDNLAYAAQAVIRFRGTLDHAALEHALTAMVERHEMFRTSFQEIDGHPVQQIHQPFAVQVPLVSLLTAAEPEREGHLERLMGAEMRRPFTITQLPLVRWVLYQVRSDEHILLQIEHHFVHDGWSFNVFLREFAELYTAYVQGQPSRLAEMTIQFADFASWQRKWLESEQAAEQLSYWKQKLSGCQPVLELPSDRPRPVTPSYRGDAVRVELEAELCTQITEIGKREGATLYLTLLAAFYLLLYRYTGQTDMLVGSAVANRRLRDTEGLIGMIVNNVVLRAELTGEMTFHRLLKLVRTTAVEAFSHEDLPFDKVVEAINPVREMSRNPLLQVMFSFHDSAMPALDLPDLDVQVKEALNNGSAKFDLNVVGVPHQQGRIGDGEGNGLTLIWEYSSDLFDEETIRRMVGHYRTLLASIIERPDQLLDRVNMLPAAEEERLLTVWHDGGRVEAADACLHRLFEEQADRSPNAIAVVCREEEVTYRELNRRANRLAHRLRALGVKREERVGICVDRSLSMIVGLLGILKAGGAYLPLDPDYPQERLSFMTTDAQVSILLTAGNGSHLFPSWPGRIVQLDGEDHTTAEASEENLGIAMSSGQLAYLIYTSGSTGRPKGVEIEHRNLVNALASMQREPGLSARDALLAVTSLSFDIAALELFLPLVNGAKVVLADRDAVTSGARLVELIERTNVTIMQATPVTWRLLLDAGWQNQRRVKMLCGGEALPYDLAERLTATGAELWNLYGPTETTIWSTCCRVEAQCAGSPTIGRPIRGTQAFVLDEQMRPMPIGVPGELYIGGSGVARGYHERTELTAERFVPHPFQADGGRLYRTGDRARFLADGNLQYLGRLDQQIKLRGLRIELEEIEAQLHQNERVLRAAVAVKGESEQSARLIGYVVPRAGAMMSPSELRDDLLAKLPDYMVPATFCFLDELPLTPNGKLDRRALPEPDDRTSAQVKDQAPRDNLELQIASIVAEQLGREQIGVFDNFFELGGHSLLAIRVASRLQAAFGVEVPFRALFAEQTVARLSGLVRKLGQAQGMRSLPPIAAVPRDAELPLSVAQERLWILEQLLAGSAAYNFPVAWQIKGTLNRDALAQSLAELVRRHEALRTVFVEREDRVQQVILDPQPDLLDFRSAGAEELIEAVQTEAQRPFQLSKGPLFRFTLWQVENDEHVLLLNLHHIITDGWSYGVLARELAALYASFAQQKLPQLPALPVQYADFAIAQRGWLQGEIIEQQISYWRDQLAGELPLLRLPLDHARPAVQTYRGSFCMRSLPSTLTANLRKVGQQNGATLYMTLLAAYLTLLYRYTGQEDLLVGSPIAGRNRPEVEGMIGFLVNTLVMRTDLAGDPTFAQLLHRVRETALSAFEHQDVPFERLVEELQPERSSSHSPLFQTTFQLLSTWELELADLVVSRLAVQTETAKYDLSVAMIEADGELIGRFDFNTDLFEAETIERMIDHFLILLQGIAEQPARHLSELPVISAAEMRRVLVEWNRTETAYPRHLCVHQLFEEQAAFAPDAVALISEGRSITYGELDRRANRLAHHLKRRGVVPDRLVGICVERSFEMIVCLLGILKAGGAYLPLDPDYPQERLSLMVADASISLLLTQHHLADRLSELQVELFCLDSEWAQLEQESTTPPPTVTTPDHLAYVIYTSGSTGRPKGVAVPHRAVVRLVKGTDYVNFSADEVFLQNASISFDAATFEIWGSLLNGARLVLSPPGRISLQELGHLLIEQEVTTLWLTAGLFHQMVEMQLPQLRQVRQLLAGGDVLSLSHVQTVLKRLPSLKLINGYGPTENTTFTCCETISERSLLGATVSIGRPIANSQVYVLDRNLQPVPIGVSGELYIGGAGLARGYLNRPELTAEKFIEHPFSDRPDAKLYKTGDLVRYLPDGRIEFLGRSDQQVKIRGFRVEIGEVEAKLRACRSVSEAVVTVREFEEGEKRLVAYVVPLAQERLEERKVRKELKKALPDYMMPYAIIPLATLPLTQNGKVDLRALPELEPRSSQLSIAPRNREEEWVVKLYAELLHRSEVGIYDNFFELGGHSLLATRAISRIRAAFGVDLSLQEFFAESTAAEVVRQIADRRSERAGTDELQLLSVLRAGSLPLSFAQRRLWFLDQYEPGEAVYNIPIALAIAGKLDRLALERSLQEIVRRHEALRTIFVQELGEPAQVILPAEELVLTVTPRSLEHLATEERADVLMRTLQEESCRAFQLQQGPLVRALLIRLAEQEHVLQLNMHHIVSDGWSIGVIASELSALYRAYSLGHSSPLAEPAIQYADYAVWQQNWLQGDRLAKQLSYWQGRLGGKLPILQVPADRPRPSRRTYRGAVHRRELSVELSRKIRTFCSEEGSTLFMTLLTAYKALLSRYTGLEDILVGSPIAGRNRAEIEGLVGFFVNTLVLRTDLAGQPSFRELLERVRESALSAFDHADLPFERLVDELQPERHVSLSPLFQVMFAMQNAADERWELQDLTVQPMRVDQRTSKFDLTLTVAEEGELLRIHLEYNTDLFDRETIERLCEHYVNLVAAGVAEPMRPIGQLPLLNEQERHQLLFAWNLTDVPIPDRCLHQLFEEQVDRTPHGVAAIFGDQEMSYAELERRANQLAHHLRSLGVGPDVPVGICMERSLELVVGLVAILKAGGAFLPLDTEAPPARVAQVLNDAAVNVCLTQRALRAKLPAEVVTSIELDGGRGAFDLYPTSRPEMVIRPEHLISIYYTSGSTGRPKGVCSTQRGWVNRMVWMQKQYRLQPGETVLQKTTLTFDDAACEIFWPLIVGGRIALLEPELHKDPRAIIDAAICYQAVFLTFVPSMLTLFVDCVTEEDRAGLSQLRHVGSSGEALRSDLVRSFREKVGCRLHNTWGATEASIDSTIHTCTADDEQAAEVVSIGQPIDNNRCYVLDSHMQPVPIGVAGDLYLGGLGLATGYLGDPERTAESFLPNPFVPGERLYKTGDRGAFRRDGRLLFFGRRDDQVKVRGQRVELGEVEAVLAGHPALQQAVVTSFKRADGDQLVAYYLLRPDAEQVSNEQLRAYLSERLPSYMVPWRFVQLELLPLTASGKVDRKQLPDPGEERPDLEAAFLAPSGRSELAIAAIWQEILGVEQVGARDNFFDLGGHSLSATRIVSRINRELGLSLPLRNLFESPTIAELAASIETFDSTASQTTKQSAISRDPDRRVFPLSHAQQRYWFQYQFDQANSSLGVINLHLLDGALDETIFMSAYRELTVRHSIMRTTLAERAGGDVVQIVYPSPKETIRLVDLAPLAVHERADLLLKDLQQEQGRAFDLLTDTFFRARLYKLADDRHVFLCNIHPIAYDGWSITIFLSDLAALYRALRAGEDSSALPPAVQYGEYAVWQHERLATGDWEDQKLYWQQNLQREISAPALPYDFIEPAPRPERMIVRQTDLSPNLLGQLRALAAEQGTTLYLSLLAGLKIWLSLLAGQNVITICSPNAGRNHPDLESVLGLMVNPLVMRTDLSDNPTGRQVVERVKETAYGAYANQDYPFDLILKELRAERDGSEAEDLYNVVFVGQNAHLEATELVPGMTIRFITREQLLKELKLDHERRTAESDLLTAGFADDPSVAFDLHIEAFEQGDRLCLVTSYNTKRFTAETVDHLLAEYEQVLLQFSANADLRLSQINLTELDDLF</sequence>
<dbReference type="InterPro" id="IPR023213">
    <property type="entry name" value="CAT-like_dom_sf"/>
</dbReference>
<dbReference type="InterPro" id="IPR006162">
    <property type="entry name" value="Ppantetheine_attach_site"/>
</dbReference>
<evidence type="ECO:0000313" key="9">
    <source>
        <dbReference type="EMBL" id="MFD2168573.1"/>
    </source>
</evidence>
<dbReference type="InterPro" id="IPR009081">
    <property type="entry name" value="PP-bd_ACP"/>
</dbReference>
<feature type="compositionally biased region" description="Basic and acidic residues" evidence="7">
    <location>
        <begin position="1783"/>
        <end position="1796"/>
    </location>
</feature>
<feature type="region of interest" description="Disordered" evidence="7">
    <location>
        <begin position="1783"/>
        <end position="1804"/>
    </location>
</feature>
<dbReference type="Gene3D" id="2.30.38.10">
    <property type="entry name" value="Luciferase, Domain 3"/>
    <property type="match status" value="3"/>
</dbReference>
<dbReference type="EMBL" id="JBHUIO010000002">
    <property type="protein sequence ID" value="MFD2168573.1"/>
    <property type="molecule type" value="Genomic_DNA"/>
</dbReference>
<dbReference type="InterPro" id="IPR025110">
    <property type="entry name" value="AMP-bd_C"/>
</dbReference>
<comment type="cofactor">
    <cofactor evidence="1">
        <name>pantetheine 4'-phosphate</name>
        <dbReference type="ChEBI" id="CHEBI:47942"/>
    </cofactor>
</comment>
<comment type="caution">
    <text evidence="9">The sequence shown here is derived from an EMBL/GenBank/DDBJ whole genome shotgun (WGS) entry which is preliminary data.</text>
</comment>
<dbReference type="Gene3D" id="3.40.50.980">
    <property type="match status" value="6"/>
</dbReference>
<evidence type="ECO:0000256" key="6">
    <source>
        <dbReference type="SAM" id="Coils"/>
    </source>
</evidence>
<dbReference type="PROSITE" id="PS50075">
    <property type="entry name" value="CARRIER"/>
    <property type="match status" value="4"/>
</dbReference>
<dbReference type="InterPro" id="IPR001242">
    <property type="entry name" value="Condensation_dom"/>
</dbReference>
<dbReference type="InterPro" id="IPR020845">
    <property type="entry name" value="AMP-binding_CS"/>
</dbReference>
<dbReference type="CDD" id="cd19531">
    <property type="entry name" value="LCL_NRPS-like"/>
    <property type="match status" value="4"/>
</dbReference>
<dbReference type="Pfam" id="PF13193">
    <property type="entry name" value="AMP-binding_C"/>
    <property type="match status" value="4"/>
</dbReference>
<evidence type="ECO:0000256" key="2">
    <source>
        <dbReference type="ARBA" id="ARBA00006432"/>
    </source>
</evidence>
<feature type="coiled-coil region" evidence="6">
    <location>
        <begin position="1692"/>
        <end position="1719"/>
    </location>
</feature>
<dbReference type="InterPro" id="IPR010071">
    <property type="entry name" value="AA_adenyl_dom"/>
</dbReference>
<gene>
    <name evidence="9" type="ORF">ACFSOY_00890</name>
</gene>
<dbReference type="SUPFAM" id="SSF47336">
    <property type="entry name" value="ACP-like"/>
    <property type="match status" value="4"/>
</dbReference>
<feature type="domain" description="Carrier" evidence="8">
    <location>
        <begin position="737"/>
        <end position="812"/>
    </location>
</feature>
<dbReference type="InterPro" id="IPR020806">
    <property type="entry name" value="PKS_PP-bd"/>
</dbReference>
<dbReference type="CDD" id="cd12116">
    <property type="entry name" value="A_NRPS_Ta1_like"/>
    <property type="match status" value="1"/>
</dbReference>
<dbReference type="PANTHER" id="PTHR45527:SF1">
    <property type="entry name" value="FATTY ACID SYNTHASE"/>
    <property type="match status" value="1"/>
</dbReference>
<dbReference type="PANTHER" id="PTHR45527">
    <property type="entry name" value="NONRIBOSOMAL PEPTIDE SYNTHETASE"/>
    <property type="match status" value="1"/>
</dbReference>
<dbReference type="Gene3D" id="3.30.300.30">
    <property type="match status" value="4"/>
</dbReference>
<dbReference type="CDD" id="cd12117">
    <property type="entry name" value="A_NRPS_Srf_like"/>
    <property type="match status" value="1"/>
</dbReference>
<dbReference type="Pfam" id="PF00668">
    <property type="entry name" value="Condensation"/>
    <property type="match status" value="4"/>
</dbReference>
<dbReference type="Gene3D" id="3.40.50.12780">
    <property type="entry name" value="N-terminal domain of ligase-like"/>
    <property type="match status" value="1"/>
</dbReference>
<evidence type="ECO:0000256" key="4">
    <source>
        <dbReference type="ARBA" id="ARBA00022553"/>
    </source>
</evidence>
<dbReference type="InterPro" id="IPR000873">
    <property type="entry name" value="AMP-dep_synth/lig_dom"/>
</dbReference>
<dbReference type="Pfam" id="PF00550">
    <property type="entry name" value="PP-binding"/>
    <property type="match status" value="4"/>
</dbReference>
<evidence type="ECO:0000256" key="3">
    <source>
        <dbReference type="ARBA" id="ARBA00022450"/>
    </source>
</evidence>
<dbReference type="SMART" id="SM00823">
    <property type="entry name" value="PKS_PP"/>
    <property type="match status" value="4"/>
</dbReference>
<dbReference type="Gene3D" id="1.10.1200.10">
    <property type="entry name" value="ACP-like"/>
    <property type="match status" value="4"/>
</dbReference>
<dbReference type="PROSITE" id="PS00455">
    <property type="entry name" value="AMP_BINDING"/>
    <property type="match status" value="4"/>
</dbReference>
<organism evidence="9 10">
    <name type="scientific">Tumebacillus lipolyticus</name>
    <dbReference type="NCBI Taxonomy" id="1280370"/>
    <lineage>
        <taxon>Bacteria</taxon>
        <taxon>Bacillati</taxon>
        <taxon>Bacillota</taxon>
        <taxon>Bacilli</taxon>
        <taxon>Bacillales</taxon>
        <taxon>Alicyclobacillaceae</taxon>
        <taxon>Tumebacillus</taxon>
    </lineage>
</organism>
<dbReference type="NCBIfam" id="TIGR01733">
    <property type="entry name" value="AA-adenyl-dom"/>
    <property type="match status" value="4"/>
</dbReference>
<evidence type="ECO:0000313" key="10">
    <source>
        <dbReference type="Proteomes" id="UP001597343"/>
    </source>
</evidence>
<dbReference type="NCBIfam" id="NF003417">
    <property type="entry name" value="PRK04813.1"/>
    <property type="match status" value="4"/>
</dbReference>
<dbReference type="InterPro" id="IPR045851">
    <property type="entry name" value="AMP-bd_C_sf"/>
</dbReference>
<keyword evidence="10" id="KW-1185">Reference proteome</keyword>
<dbReference type="RefSeq" id="WP_386043411.1">
    <property type="nucleotide sequence ID" value="NZ_JBHUIO010000002.1"/>
</dbReference>